<dbReference type="Pfam" id="PF02108">
    <property type="entry name" value="FliH"/>
    <property type="match status" value="1"/>
</dbReference>
<dbReference type="InterPro" id="IPR051472">
    <property type="entry name" value="T3SS_Stator/FliH"/>
</dbReference>
<evidence type="ECO:0000259" key="8">
    <source>
        <dbReference type="Pfam" id="PF02108"/>
    </source>
</evidence>
<dbReference type="PANTHER" id="PTHR34982">
    <property type="entry name" value="YOP PROTEINS TRANSLOCATION PROTEIN L"/>
    <property type="match status" value="1"/>
</dbReference>
<sequence length="235" mass="24777">MTSSTEPAGYHRVLRGAGAAGADALRTPELRSGEWTRFTDEAALGDRVAEDILGSLAGDVREAARAQGYAIGWGEGRRAAAAEHQRVVAELAQAADEAEQRRAAEHRSAVLALAAAARRLDEELAARVVQVEEQSLGLAHELTALLVGHELAVAEDPTGDLVRRALTLQPVGSPVTLRLAPGQLAPEHRALLAEAGVGVTEDHALAPGDALVESPRQVIDLRISTALERIREALS</sequence>
<keyword evidence="7" id="KW-0175">Coiled coil</keyword>
<comment type="caution">
    <text evidence="9">The sequence shown here is derived from an EMBL/GenBank/DDBJ whole genome shotgun (WGS) entry which is preliminary data.</text>
</comment>
<keyword evidence="10" id="KW-1185">Reference proteome</keyword>
<accession>A0A9X2DBD1</accession>
<keyword evidence="3" id="KW-0813">Transport</keyword>
<dbReference type="EMBL" id="JAMOIL010000039">
    <property type="protein sequence ID" value="MCM0622565.1"/>
    <property type="molecule type" value="Genomic_DNA"/>
</dbReference>
<dbReference type="PANTHER" id="PTHR34982:SF1">
    <property type="entry name" value="FLAGELLAR ASSEMBLY PROTEIN FLIH"/>
    <property type="match status" value="1"/>
</dbReference>
<organism evidence="9 10">
    <name type="scientific">Nocardioides bruguierae</name>
    <dbReference type="NCBI Taxonomy" id="2945102"/>
    <lineage>
        <taxon>Bacteria</taxon>
        <taxon>Bacillati</taxon>
        <taxon>Actinomycetota</taxon>
        <taxon>Actinomycetes</taxon>
        <taxon>Propionibacteriales</taxon>
        <taxon>Nocardioidaceae</taxon>
        <taxon>Nocardioides</taxon>
    </lineage>
</organism>
<keyword evidence="4" id="KW-1005">Bacterial flagellum biogenesis</keyword>
<evidence type="ECO:0000313" key="10">
    <source>
        <dbReference type="Proteomes" id="UP001139485"/>
    </source>
</evidence>
<keyword evidence="6" id="KW-1006">Bacterial flagellum protein export</keyword>
<evidence type="ECO:0000313" key="9">
    <source>
        <dbReference type="EMBL" id="MCM0622565.1"/>
    </source>
</evidence>
<dbReference type="RefSeq" id="WP_250828765.1">
    <property type="nucleotide sequence ID" value="NZ_JAMOIL010000039.1"/>
</dbReference>
<evidence type="ECO:0000256" key="2">
    <source>
        <dbReference type="ARBA" id="ARBA00006602"/>
    </source>
</evidence>
<evidence type="ECO:0000256" key="1">
    <source>
        <dbReference type="ARBA" id="ARBA00003041"/>
    </source>
</evidence>
<evidence type="ECO:0000256" key="3">
    <source>
        <dbReference type="ARBA" id="ARBA00022448"/>
    </source>
</evidence>
<reference evidence="9" key="1">
    <citation type="submission" date="2022-05" db="EMBL/GenBank/DDBJ databases">
        <authorList>
            <person name="Tuo L."/>
        </authorList>
    </citation>
    <scope>NUCLEOTIDE SEQUENCE</scope>
    <source>
        <strain evidence="9">BSK12Z-4</strain>
    </source>
</reference>
<comment type="similarity">
    <text evidence="2">Belongs to the FliH family.</text>
</comment>
<dbReference type="GO" id="GO:0015031">
    <property type="term" value="P:protein transport"/>
    <property type="evidence" value="ECO:0007669"/>
    <property type="project" value="UniProtKB-KW"/>
</dbReference>
<evidence type="ECO:0000256" key="4">
    <source>
        <dbReference type="ARBA" id="ARBA00022795"/>
    </source>
</evidence>
<evidence type="ECO:0000256" key="7">
    <source>
        <dbReference type="SAM" id="Coils"/>
    </source>
</evidence>
<dbReference type="GO" id="GO:0005829">
    <property type="term" value="C:cytosol"/>
    <property type="evidence" value="ECO:0007669"/>
    <property type="project" value="TreeGrafter"/>
</dbReference>
<dbReference type="Proteomes" id="UP001139485">
    <property type="component" value="Unassembled WGS sequence"/>
</dbReference>
<dbReference type="AlphaFoldDB" id="A0A9X2DBD1"/>
<evidence type="ECO:0000256" key="6">
    <source>
        <dbReference type="ARBA" id="ARBA00023225"/>
    </source>
</evidence>
<gene>
    <name evidence="9" type="ORF">M8330_19945</name>
</gene>
<comment type="function">
    <text evidence="1">Needed for flagellar regrowth and assembly.</text>
</comment>
<feature type="coiled-coil region" evidence="7">
    <location>
        <begin position="81"/>
        <end position="108"/>
    </location>
</feature>
<feature type="domain" description="Flagellar assembly protein FliH/Type III secretion system HrpE" evidence="8">
    <location>
        <begin position="111"/>
        <end position="229"/>
    </location>
</feature>
<name>A0A9X2DBD1_9ACTN</name>
<keyword evidence="5" id="KW-0653">Protein transport</keyword>
<evidence type="ECO:0000256" key="5">
    <source>
        <dbReference type="ARBA" id="ARBA00022927"/>
    </source>
</evidence>
<protein>
    <submittedName>
        <fullName evidence="9">FliH/SctL family protein</fullName>
    </submittedName>
</protein>
<dbReference type="GO" id="GO:0044781">
    <property type="term" value="P:bacterial-type flagellum organization"/>
    <property type="evidence" value="ECO:0007669"/>
    <property type="project" value="UniProtKB-KW"/>
</dbReference>
<dbReference type="InterPro" id="IPR018035">
    <property type="entry name" value="Flagellar_FliH/T3SS_HrpE"/>
</dbReference>
<proteinExistence type="inferred from homology"/>